<name>A0A654TV89_MYCTX</name>
<evidence type="ECO:0000313" key="3">
    <source>
        <dbReference type="Proteomes" id="UP000046680"/>
    </source>
</evidence>
<feature type="region of interest" description="Disordered" evidence="1">
    <location>
        <begin position="1"/>
        <end position="34"/>
    </location>
</feature>
<dbReference type="AlphaFoldDB" id="A0A654TV89"/>
<feature type="compositionally biased region" description="Polar residues" evidence="1">
    <location>
        <begin position="7"/>
        <end position="26"/>
    </location>
</feature>
<evidence type="ECO:0000313" key="2">
    <source>
        <dbReference type="EMBL" id="CFR64880.1"/>
    </source>
</evidence>
<protein>
    <submittedName>
        <fullName evidence="2">Uncharacterized protein</fullName>
    </submittedName>
</protein>
<organism evidence="2 3">
    <name type="scientific">Mycobacterium tuberculosis</name>
    <dbReference type="NCBI Taxonomy" id="1773"/>
    <lineage>
        <taxon>Bacteria</taxon>
        <taxon>Bacillati</taxon>
        <taxon>Actinomycetota</taxon>
        <taxon>Actinomycetes</taxon>
        <taxon>Mycobacteriales</taxon>
        <taxon>Mycobacteriaceae</taxon>
        <taxon>Mycobacterium</taxon>
        <taxon>Mycobacterium tuberculosis complex</taxon>
    </lineage>
</organism>
<gene>
    <name evidence="2" type="ORF">ERS007657_00109</name>
</gene>
<dbReference type="EMBL" id="CGCX01000020">
    <property type="protein sequence ID" value="CFR64880.1"/>
    <property type="molecule type" value="Genomic_DNA"/>
</dbReference>
<evidence type="ECO:0000256" key="1">
    <source>
        <dbReference type="SAM" id="MobiDB-lite"/>
    </source>
</evidence>
<sequence length="34" mass="3585">MRAPGTIKNTSCPLAQYSAPSRSTAVRSPPERGP</sequence>
<accession>A0A654TV89</accession>
<proteinExistence type="predicted"/>
<dbReference type="Proteomes" id="UP000046680">
    <property type="component" value="Unassembled WGS sequence"/>
</dbReference>
<reference evidence="2 3" key="1">
    <citation type="submission" date="2015-03" db="EMBL/GenBank/DDBJ databases">
        <authorList>
            <consortium name="Pathogen Informatics"/>
        </authorList>
    </citation>
    <scope>NUCLEOTIDE SEQUENCE [LARGE SCALE GENOMIC DNA]</scope>
    <source>
        <strain evidence="2 3">C09601061</strain>
    </source>
</reference>